<feature type="transmembrane region" description="Helical" evidence="1">
    <location>
        <begin position="21"/>
        <end position="43"/>
    </location>
</feature>
<organism evidence="2 3">
    <name type="scientific">Deinococcus maricopensis (strain DSM 21211 / LMG 22137 / NRRL B-23946 / LB-34)</name>
    <dbReference type="NCBI Taxonomy" id="709986"/>
    <lineage>
        <taxon>Bacteria</taxon>
        <taxon>Thermotogati</taxon>
        <taxon>Deinococcota</taxon>
        <taxon>Deinococci</taxon>
        <taxon>Deinococcales</taxon>
        <taxon>Deinococcaceae</taxon>
        <taxon>Deinococcus</taxon>
    </lineage>
</organism>
<dbReference type="KEGG" id="dmr:Deima_1691"/>
<reference evidence="3" key="2">
    <citation type="submission" date="2011-01" db="EMBL/GenBank/DDBJ databases">
        <title>The complete genome of Deinococcus maricopensis DSM 21211.</title>
        <authorList>
            <consortium name="US DOE Joint Genome Institute (JGI-PGF)"/>
            <person name="Lucas S."/>
            <person name="Copeland A."/>
            <person name="Lapidus A."/>
            <person name="Goodwin L."/>
            <person name="Pitluck S."/>
            <person name="Kyrpides N."/>
            <person name="Mavromatis K."/>
            <person name="Pagani I."/>
            <person name="Ivanova N."/>
            <person name="Ovchinnikova G."/>
            <person name="Zeytun A."/>
            <person name="Detter J.C."/>
            <person name="Han C."/>
            <person name="Land M."/>
            <person name="Hauser L."/>
            <person name="Markowitz V."/>
            <person name="Cheng J.-F."/>
            <person name="Hugenholtz P."/>
            <person name="Woyke T."/>
            <person name="Wu D."/>
            <person name="Pukall R."/>
            <person name="Gehrich-Schroeter G."/>
            <person name="Brambilla E."/>
            <person name="Klenk H.-P."/>
            <person name="Eisen J.A."/>
        </authorList>
    </citation>
    <scope>NUCLEOTIDE SEQUENCE [LARGE SCALE GENOMIC DNA]</scope>
    <source>
        <strain evidence="3">DSM 21211 / LMG 22137 / NRRL B-23946 / LB-34</strain>
    </source>
</reference>
<feature type="transmembrane region" description="Helical" evidence="1">
    <location>
        <begin position="63"/>
        <end position="83"/>
    </location>
</feature>
<dbReference type="PANTHER" id="PTHR36832:SF1">
    <property type="entry name" value="SLR1174 PROTEIN"/>
    <property type="match status" value="1"/>
</dbReference>
<dbReference type="HOGENOM" id="CLU_084465_1_1_0"/>
<dbReference type="OrthoDB" id="8582979at2"/>
<feature type="transmembrane region" description="Helical" evidence="1">
    <location>
        <begin position="233"/>
        <end position="254"/>
    </location>
</feature>
<dbReference type="RefSeq" id="WP_013556845.1">
    <property type="nucleotide sequence ID" value="NC_014958.1"/>
</dbReference>
<dbReference type="EMBL" id="CP002454">
    <property type="protein sequence ID" value="ADV67340.1"/>
    <property type="molecule type" value="Genomic_DNA"/>
</dbReference>
<keyword evidence="1" id="KW-0472">Membrane</keyword>
<evidence type="ECO:0000256" key="1">
    <source>
        <dbReference type="SAM" id="Phobius"/>
    </source>
</evidence>
<evidence type="ECO:0008006" key="4">
    <source>
        <dbReference type="Google" id="ProtNLM"/>
    </source>
</evidence>
<feature type="transmembrane region" description="Helical" evidence="1">
    <location>
        <begin position="117"/>
        <end position="138"/>
    </location>
</feature>
<evidence type="ECO:0000313" key="3">
    <source>
        <dbReference type="Proteomes" id="UP000008635"/>
    </source>
</evidence>
<proteinExistence type="predicted"/>
<dbReference type="eggNOG" id="COG4587">
    <property type="taxonomic scope" value="Bacteria"/>
</dbReference>
<name>E8U8F1_DEIML</name>
<feature type="transmembrane region" description="Helical" evidence="1">
    <location>
        <begin position="144"/>
        <end position="172"/>
    </location>
</feature>
<evidence type="ECO:0000313" key="2">
    <source>
        <dbReference type="EMBL" id="ADV67340.1"/>
    </source>
</evidence>
<dbReference type="InterPro" id="IPR010390">
    <property type="entry name" value="ABC-2_transporter-like"/>
</dbReference>
<dbReference type="STRING" id="709986.Deima_1691"/>
<dbReference type="Pfam" id="PF06182">
    <property type="entry name" value="ABC2_membrane_6"/>
    <property type="match status" value="1"/>
</dbReference>
<accession>E8U8F1</accession>
<keyword evidence="1" id="KW-0812">Transmembrane</keyword>
<protein>
    <recommendedName>
        <fullName evidence="4">ABC transporter permease protein</fullName>
    </recommendedName>
</protein>
<feature type="transmembrane region" description="Helical" evidence="1">
    <location>
        <begin position="184"/>
        <end position="203"/>
    </location>
</feature>
<reference evidence="2 3" key="1">
    <citation type="journal article" date="2011" name="Stand. Genomic Sci.">
        <title>Complete genome sequence of Deinococcus maricopensis type strain (LB-34).</title>
        <authorList>
            <person name="Pukall R."/>
            <person name="Zeytun A."/>
            <person name="Lucas S."/>
            <person name="Lapidus A."/>
            <person name="Hammon N."/>
            <person name="Deshpande S."/>
            <person name="Nolan M."/>
            <person name="Cheng J.F."/>
            <person name="Pitluck S."/>
            <person name="Liolios K."/>
            <person name="Pagani I."/>
            <person name="Mikhailova N."/>
            <person name="Ivanova N."/>
            <person name="Mavromatis K."/>
            <person name="Pati A."/>
            <person name="Tapia R."/>
            <person name="Han C."/>
            <person name="Goodwin L."/>
            <person name="Chen A."/>
            <person name="Palaniappan K."/>
            <person name="Land M."/>
            <person name="Hauser L."/>
            <person name="Chang Y.J."/>
            <person name="Jeffries C.D."/>
            <person name="Brambilla E.M."/>
            <person name="Rohde M."/>
            <person name="Goker M."/>
            <person name="Detter J.C."/>
            <person name="Woyke T."/>
            <person name="Bristow J."/>
            <person name="Eisen J.A."/>
            <person name="Markowitz V."/>
            <person name="Hugenholtz P."/>
            <person name="Kyrpides N.C."/>
            <person name="Klenk H.P."/>
        </authorList>
    </citation>
    <scope>NUCLEOTIDE SEQUENCE [LARGE SCALE GENOMIC DNA]</scope>
    <source>
        <strain evidence="3">DSM 21211 / LMG 22137 / NRRL B-23946 / LB-34</strain>
    </source>
</reference>
<dbReference type="PANTHER" id="PTHR36832">
    <property type="entry name" value="SLR1174 PROTEIN-RELATED"/>
    <property type="match status" value="1"/>
</dbReference>
<keyword evidence="3" id="KW-1185">Reference proteome</keyword>
<sequence length="267" mass="29721" precursor="true">MTATWRKVRVLLATQFAHMTAYRAEIVIWMLSGTLTLVMMLLWRDLTAQSSSGTIGTYDARDFTTYFIGTWLAGQMLVVWVAWELNFQINQGTLSPQLLRPIDPFWMHYFAHWAERFVRVPLMIVLASVFTATFGAHFTASVSAWLAFIVLVALGFTVRFLWEYCFALLAFWTQTATAFAELTWLAYAALGGIFAPLSLYPPAVQAVARFTPFPYMLGLPSDLISGKADLADAARGAAVLLAWLAALSVLRAALWRAGLRRYGAVGA</sequence>
<dbReference type="AlphaFoldDB" id="E8U8F1"/>
<dbReference type="Proteomes" id="UP000008635">
    <property type="component" value="Chromosome"/>
</dbReference>
<keyword evidence="1" id="KW-1133">Transmembrane helix</keyword>
<gene>
    <name evidence="2" type="ordered locus">Deima_1691</name>
</gene>